<reference evidence="1" key="1">
    <citation type="submission" date="2021-01" db="EMBL/GenBank/DDBJ databases">
        <title>Whole genome shotgun sequence of Cellulomonas pakistanensis NBRC 110800.</title>
        <authorList>
            <person name="Komaki H."/>
            <person name="Tamura T."/>
        </authorList>
    </citation>
    <scope>NUCLEOTIDE SEQUENCE</scope>
    <source>
        <strain evidence="1">NBRC 110800</strain>
    </source>
</reference>
<organism evidence="1 2">
    <name type="scientific">Cellulomonas pakistanensis</name>
    <dbReference type="NCBI Taxonomy" id="992287"/>
    <lineage>
        <taxon>Bacteria</taxon>
        <taxon>Bacillati</taxon>
        <taxon>Actinomycetota</taxon>
        <taxon>Actinomycetes</taxon>
        <taxon>Micrococcales</taxon>
        <taxon>Cellulomonadaceae</taxon>
        <taxon>Cellulomonas</taxon>
    </lineage>
</organism>
<keyword evidence="2" id="KW-1185">Reference proteome</keyword>
<dbReference type="Pfam" id="PF13730">
    <property type="entry name" value="HTH_36"/>
    <property type="match status" value="1"/>
</dbReference>
<gene>
    <name evidence="1" type="ORF">Cpa01nite_33130</name>
</gene>
<evidence type="ECO:0000313" key="2">
    <source>
        <dbReference type="Proteomes" id="UP000642125"/>
    </source>
</evidence>
<accession>A0A919U8H3</accession>
<dbReference type="EMBL" id="BONO01000032">
    <property type="protein sequence ID" value="GIG37932.1"/>
    <property type="molecule type" value="Genomic_DNA"/>
</dbReference>
<name>A0A919U8H3_9CELL</name>
<comment type="caution">
    <text evidence="1">The sequence shown here is derived from an EMBL/GenBank/DDBJ whole genome shotgun (WGS) entry which is preliminary data.</text>
</comment>
<protein>
    <recommendedName>
        <fullName evidence="3">Helix-turn-helix domain-containing protein</fullName>
    </recommendedName>
</protein>
<sequence>MSARSPVGREAWLAAWHVAPHGHQTPAEQASIIALALYADPATGQWIWPSQATIAAQTGLSVSTVGRAIRQAVRDGWFIEVLSGRGRCSTSHYRLASPSASLADVQDSVRSAAAEASAVQLMPDNFQDRTRSIV</sequence>
<evidence type="ECO:0000313" key="1">
    <source>
        <dbReference type="EMBL" id="GIG37932.1"/>
    </source>
</evidence>
<evidence type="ECO:0008006" key="3">
    <source>
        <dbReference type="Google" id="ProtNLM"/>
    </source>
</evidence>
<proteinExistence type="predicted"/>
<dbReference type="AlphaFoldDB" id="A0A919U8H3"/>
<dbReference type="RefSeq" id="WP_203670013.1">
    <property type="nucleotide sequence ID" value="NZ_BONO01000032.1"/>
</dbReference>
<dbReference type="Proteomes" id="UP000642125">
    <property type="component" value="Unassembled WGS sequence"/>
</dbReference>